<accession>A0A2Z3HTE5</accession>
<dbReference type="SUPFAM" id="SSF69318">
    <property type="entry name" value="Integrin alpha N-terminal domain"/>
    <property type="match status" value="1"/>
</dbReference>
<dbReference type="KEGG" id="phb:HYN04_12630"/>
<organism evidence="2 3">
    <name type="scientific">Phenylobacterium parvum</name>
    <dbReference type="NCBI Taxonomy" id="2201350"/>
    <lineage>
        <taxon>Bacteria</taxon>
        <taxon>Pseudomonadati</taxon>
        <taxon>Pseudomonadota</taxon>
        <taxon>Alphaproteobacteria</taxon>
        <taxon>Caulobacterales</taxon>
        <taxon>Caulobacteraceae</taxon>
        <taxon>Phenylobacterium</taxon>
    </lineage>
</organism>
<dbReference type="InterPro" id="IPR028994">
    <property type="entry name" value="Integrin_alpha_N"/>
</dbReference>
<dbReference type="Proteomes" id="UP000247763">
    <property type="component" value="Chromosome"/>
</dbReference>
<evidence type="ECO:0008006" key="4">
    <source>
        <dbReference type="Google" id="ProtNLM"/>
    </source>
</evidence>
<reference evidence="3" key="1">
    <citation type="submission" date="2018-05" db="EMBL/GenBank/DDBJ databases">
        <title>Genome sequencing of Phenylobacterium sp. HYN0004.</title>
        <authorList>
            <person name="Yi H."/>
            <person name="Baek C."/>
        </authorList>
    </citation>
    <scope>NUCLEOTIDE SEQUENCE [LARGE SCALE GENOMIC DNA]</scope>
    <source>
        <strain evidence="3">HYN0004</strain>
    </source>
</reference>
<keyword evidence="1" id="KW-0732">Signal</keyword>
<evidence type="ECO:0000313" key="2">
    <source>
        <dbReference type="EMBL" id="AWM78522.1"/>
    </source>
</evidence>
<dbReference type="OrthoDB" id="8455654at2"/>
<dbReference type="AlphaFoldDB" id="A0A2Z3HTE5"/>
<dbReference type="CDD" id="cd09632">
    <property type="entry name" value="PliI_like"/>
    <property type="match status" value="1"/>
</dbReference>
<dbReference type="InterPro" id="IPR038643">
    <property type="entry name" value="PliI_sf"/>
</dbReference>
<feature type="chain" id="PRO_5016265669" description="VCBS repeat-containing protein" evidence="1">
    <location>
        <begin position="20"/>
        <end position="150"/>
    </location>
</feature>
<protein>
    <recommendedName>
        <fullName evidence="4">VCBS repeat-containing protein</fullName>
    </recommendedName>
</protein>
<gene>
    <name evidence="2" type="ORF">HYN04_12630</name>
</gene>
<evidence type="ECO:0000313" key="3">
    <source>
        <dbReference type="Proteomes" id="UP000247763"/>
    </source>
</evidence>
<dbReference type="EMBL" id="CP029479">
    <property type="protein sequence ID" value="AWM78522.1"/>
    <property type="molecule type" value="Genomic_DNA"/>
</dbReference>
<dbReference type="RefSeq" id="WP_110451088.1">
    <property type="nucleotide sequence ID" value="NZ_CP029479.1"/>
</dbReference>
<keyword evidence="3" id="KW-1185">Reference proteome</keyword>
<evidence type="ECO:0000256" key="1">
    <source>
        <dbReference type="SAM" id="SignalP"/>
    </source>
</evidence>
<dbReference type="Pfam" id="PF16743">
    <property type="entry name" value="PliI"/>
    <property type="match status" value="1"/>
</dbReference>
<sequence>MLRVTLAAALLATAAPAFAADVNRIVLNGSDEGLAVNVVADEGEGEPRSTGSYALRLYKSGDPSYPFDAFLAGAVRARDGALEALKFADLNRDGKNEIIVVVRSAGSGGYLSADAYRLQKGALVLAASKSGLPADADPVAALSSGRKGSR</sequence>
<proteinExistence type="predicted"/>
<dbReference type="InterPro" id="IPR031948">
    <property type="entry name" value="PliI"/>
</dbReference>
<name>A0A2Z3HTE5_9CAUL</name>
<feature type="signal peptide" evidence="1">
    <location>
        <begin position="1"/>
        <end position="19"/>
    </location>
</feature>
<dbReference type="Gene3D" id="2.40.128.460">
    <property type="entry name" value="Periplasmic lysozyme inhibitor of I-type lysozyme"/>
    <property type="match status" value="1"/>
</dbReference>